<comment type="caution">
    <text evidence="1">The sequence shown here is derived from an EMBL/GenBank/DDBJ whole genome shotgun (WGS) entry which is preliminary data.</text>
</comment>
<proteinExistence type="predicted"/>
<organism evidence="1 2">
    <name type="scientific">Takifugu flavidus</name>
    <name type="common">sansaifugu</name>
    <dbReference type="NCBI Taxonomy" id="433684"/>
    <lineage>
        <taxon>Eukaryota</taxon>
        <taxon>Metazoa</taxon>
        <taxon>Chordata</taxon>
        <taxon>Craniata</taxon>
        <taxon>Vertebrata</taxon>
        <taxon>Euteleostomi</taxon>
        <taxon>Actinopterygii</taxon>
        <taxon>Neopterygii</taxon>
        <taxon>Teleostei</taxon>
        <taxon>Neoteleostei</taxon>
        <taxon>Acanthomorphata</taxon>
        <taxon>Eupercaria</taxon>
        <taxon>Tetraodontiformes</taxon>
        <taxon>Tetradontoidea</taxon>
        <taxon>Tetraodontidae</taxon>
        <taxon>Takifugu</taxon>
    </lineage>
</organism>
<dbReference type="Proteomes" id="UP000324091">
    <property type="component" value="Unassembled WGS sequence"/>
</dbReference>
<keyword evidence="2" id="KW-1185">Reference proteome</keyword>
<evidence type="ECO:0000313" key="1">
    <source>
        <dbReference type="EMBL" id="TWW54431.1"/>
    </source>
</evidence>
<gene>
    <name evidence="1" type="ORF">D4764_0142750</name>
</gene>
<sequence length="31" mass="3845">MRNSVFKKRWWTFRRSVDGRQSRSSFALKLN</sequence>
<accession>A0A5C6MIG2</accession>
<name>A0A5C6MIG2_9TELE</name>
<protein>
    <submittedName>
        <fullName evidence="1">Uncharacterized protein</fullName>
    </submittedName>
</protein>
<reference evidence="1 2" key="1">
    <citation type="submission" date="2019-04" db="EMBL/GenBank/DDBJ databases">
        <title>Chromosome genome assembly for Takifugu flavidus.</title>
        <authorList>
            <person name="Xiao S."/>
        </authorList>
    </citation>
    <scope>NUCLEOTIDE SEQUENCE [LARGE SCALE GENOMIC DNA]</scope>
    <source>
        <strain evidence="1">HTHZ2018</strain>
        <tissue evidence="1">Muscle</tissue>
    </source>
</reference>
<dbReference type="AlphaFoldDB" id="A0A5C6MIG2"/>
<evidence type="ECO:0000313" key="2">
    <source>
        <dbReference type="Proteomes" id="UP000324091"/>
    </source>
</evidence>
<dbReference type="EMBL" id="RHFK02000233">
    <property type="protein sequence ID" value="TWW54431.1"/>
    <property type="molecule type" value="Genomic_DNA"/>
</dbReference>